<dbReference type="HOGENOM" id="CLU_2321372_0_0_1"/>
<evidence type="ECO:0000313" key="3">
    <source>
        <dbReference type="Proteomes" id="UP000014071"/>
    </source>
</evidence>
<reference evidence="3" key="1">
    <citation type="journal article" date="2013" name="Genome Announc.">
        <title>Draft genome sequence of the basidiomycetous yeast-like fungus Pseudozyma hubeiensis SY62, which produces an abundant amount of the biosurfactant mannosylerythritol lipids.</title>
        <authorList>
            <person name="Konishi M."/>
            <person name="Hatada Y."/>
            <person name="Horiuchi J."/>
        </authorList>
    </citation>
    <scope>NUCLEOTIDE SEQUENCE [LARGE SCALE GENOMIC DNA]</scope>
    <source>
        <strain evidence="3">SY62</strain>
    </source>
</reference>
<feature type="compositionally biased region" description="Basic and acidic residues" evidence="1">
    <location>
        <begin position="8"/>
        <end position="20"/>
    </location>
</feature>
<proteinExistence type="predicted"/>
<keyword evidence="3" id="KW-1185">Reference proteome</keyword>
<feature type="region of interest" description="Disordered" evidence="1">
    <location>
        <begin position="1"/>
        <end position="20"/>
    </location>
</feature>
<dbReference type="GeneID" id="24107794"/>
<evidence type="ECO:0000313" key="2">
    <source>
        <dbReference type="EMBL" id="GAC94928.1"/>
    </source>
</evidence>
<name>R9P100_PSEHS</name>
<sequence length="99" mass="11262">MLGAVEVEDNRSAWPDRKKDSAVRSDALLQYISNVEAKQTEQSASRKARIERRRALPVVLEIAVDNTDAAQNQRTRLRCFTRWNGIVQQLSGARSVHTR</sequence>
<protein>
    <submittedName>
        <fullName evidence="2">Uncharacterized protein</fullName>
    </submittedName>
</protein>
<evidence type="ECO:0000256" key="1">
    <source>
        <dbReference type="SAM" id="MobiDB-lite"/>
    </source>
</evidence>
<dbReference type="Proteomes" id="UP000014071">
    <property type="component" value="Unassembled WGS sequence"/>
</dbReference>
<gene>
    <name evidence="2" type="ORF">PHSY_002501</name>
</gene>
<dbReference type="AlphaFoldDB" id="R9P100"/>
<dbReference type="EMBL" id="DF238786">
    <property type="protein sequence ID" value="GAC94928.1"/>
    <property type="molecule type" value="Genomic_DNA"/>
</dbReference>
<accession>R9P100</accession>
<dbReference type="RefSeq" id="XP_012188515.1">
    <property type="nucleotide sequence ID" value="XM_012333125.1"/>
</dbReference>
<organism evidence="2 3">
    <name type="scientific">Pseudozyma hubeiensis (strain SY62)</name>
    <name type="common">Yeast</name>
    <dbReference type="NCBI Taxonomy" id="1305764"/>
    <lineage>
        <taxon>Eukaryota</taxon>
        <taxon>Fungi</taxon>
        <taxon>Dikarya</taxon>
        <taxon>Basidiomycota</taxon>
        <taxon>Ustilaginomycotina</taxon>
        <taxon>Ustilaginomycetes</taxon>
        <taxon>Ustilaginales</taxon>
        <taxon>Ustilaginaceae</taxon>
        <taxon>Pseudozyma</taxon>
    </lineage>
</organism>